<organism evidence="7 8">
    <name type="scientific">Crassostrea virginica</name>
    <name type="common">Eastern oyster</name>
    <dbReference type="NCBI Taxonomy" id="6565"/>
    <lineage>
        <taxon>Eukaryota</taxon>
        <taxon>Metazoa</taxon>
        <taxon>Spiralia</taxon>
        <taxon>Lophotrochozoa</taxon>
        <taxon>Mollusca</taxon>
        <taxon>Bivalvia</taxon>
        <taxon>Autobranchia</taxon>
        <taxon>Pteriomorphia</taxon>
        <taxon>Ostreida</taxon>
        <taxon>Ostreoidea</taxon>
        <taxon>Ostreidae</taxon>
        <taxon>Crassostrea</taxon>
    </lineage>
</organism>
<reference evidence="7" key="1">
    <citation type="submission" date="2024-06" db="UniProtKB">
        <authorList>
            <consortium name="RefSeq"/>
        </authorList>
    </citation>
    <scope>NUCLEOTIDE SEQUENCE [LARGE SCALE GENOMIC DNA]</scope>
</reference>
<dbReference type="InterPro" id="IPR001841">
    <property type="entry name" value="Znf_RING"/>
</dbReference>
<dbReference type="PANTHER" id="PTHR12326">
    <property type="entry name" value="PLECKSTRIN HOMOLOGY DOMAIN CONTAINING PROTEIN"/>
    <property type="match status" value="1"/>
</dbReference>
<dbReference type="Proteomes" id="UP000694844">
    <property type="component" value="Chromosome 1"/>
</dbReference>
<dbReference type="InterPro" id="IPR051366">
    <property type="entry name" value="DEF8"/>
</dbReference>
<dbReference type="OrthoDB" id="1918044at2759"/>
<proteinExistence type="predicted"/>
<dbReference type="Pfam" id="PF13901">
    <property type="entry name" value="RH_dom"/>
    <property type="match status" value="1"/>
</dbReference>
<sequence length="182" mass="21075">MYITIVCVHVSRASKQFLKLMKSKAVIRIQDVNPMLFNFVDELNDVKKLREELLIMKKYLLVCSEAMSPKFLLLLRGPGRQHFVETSDKYSMQDLLDITSDTLLPELANIHTTWAQHIKTDCQKCQAKGFICELCDDKKTLFPFDSLAVVCSQCSYVLHRHCFAKRGAQCPRCERRSKRNVK</sequence>
<dbReference type="AlphaFoldDB" id="A0A8B8DZ69"/>
<accession>A0A8B8DZ69</accession>
<gene>
    <name evidence="8" type="primary">LOC111129968</name>
</gene>
<dbReference type="InterPro" id="IPR025258">
    <property type="entry name" value="RH_dom"/>
</dbReference>
<dbReference type="SMART" id="SM01175">
    <property type="entry name" value="DUF4206"/>
    <property type="match status" value="1"/>
</dbReference>
<evidence type="ECO:0000256" key="1">
    <source>
        <dbReference type="ARBA" id="ARBA00022723"/>
    </source>
</evidence>
<dbReference type="GO" id="GO:0008270">
    <property type="term" value="F:zinc ion binding"/>
    <property type="evidence" value="ECO:0007669"/>
    <property type="project" value="UniProtKB-KW"/>
</dbReference>
<evidence type="ECO:0000256" key="4">
    <source>
        <dbReference type="ARBA" id="ARBA00022833"/>
    </source>
</evidence>
<keyword evidence="1" id="KW-0479">Metal-binding</keyword>
<dbReference type="KEGG" id="cvn:111129968"/>
<evidence type="ECO:0000256" key="3">
    <source>
        <dbReference type="ARBA" id="ARBA00022771"/>
    </source>
</evidence>
<feature type="domain" description="RING-type" evidence="6">
    <location>
        <begin position="132"/>
        <end position="174"/>
    </location>
</feature>
<dbReference type="RefSeq" id="XP_022332281.1">
    <property type="nucleotide sequence ID" value="XM_022476573.1"/>
</dbReference>
<keyword evidence="4" id="KW-0862">Zinc</keyword>
<reference evidence="8" key="2">
    <citation type="submission" date="2025-08" db="UniProtKB">
        <authorList>
            <consortium name="RefSeq"/>
        </authorList>
    </citation>
    <scope>IDENTIFICATION</scope>
    <source>
        <tissue evidence="8">Whole sample</tissue>
    </source>
</reference>
<dbReference type="PANTHER" id="PTHR12326:SF3">
    <property type="entry name" value="DIFFERENTIALLY EXPRESSED IN FDCP 8 HOMOLOG"/>
    <property type="match status" value="1"/>
</dbReference>
<name>A0A8B8DZ69_CRAVI</name>
<keyword evidence="3 5" id="KW-0863">Zinc-finger</keyword>
<evidence type="ECO:0000259" key="6">
    <source>
        <dbReference type="PROSITE" id="PS50089"/>
    </source>
</evidence>
<evidence type="ECO:0000313" key="8">
    <source>
        <dbReference type="RefSeq" id="XP_022332281.1"/>
    </source>
</evidence>
<protein>
    <submittedName>
        <fullName evidence="8">Differentially expressed in FDCP 8 homolog A-like</fullName>
    </submittedName>
</protein>
<dbReference type="GeneID" id="111129968"/>
<dbReference type="PROSITE" id="PS50089">
    <property type="entry name" value="ZF_RING_2"/>
    <property type="match status" value="1"/>
</dbReference>
<evidence type="ECO:0000256" key="5">
    <source>
        <dbReference type="PROSITE-ProRule" id="PRU00175"/>
    </source>
</evidence>
<keyword evidence="2" id="KW-0677">Repeat</keyword>
<evidence type="ECO:0000313" key="7">
    <source>
        <dbReference type="Proteomes" id="UP000694844"/>
    </source>
</evidence>
<keyword evidence="7" id="KW-1185">Reference proteome</keyword>
<evidence type="ECO:0000256" key="2">
    <source>
        <dbReference type="ARBA" id="ARBA00022737"/>
    </source>
</evidence>